<dbReference type="SUPFAM" id="SSF89392">
    <property type="entry name" value="Prokaryotic lipoproteins and lipoprotein localization factors"/>
    <property type="match status" value="1"/>
</dbReference>
<dbReference type="InterPro" id="IPR029046">
    <property type="entry name" value="LolA/LolB/LppX"/>
</dbReference>
<reference evidence="3 4" key="1">
    <citation type="submission" date="2020-08" db="EMBL/GenBank/DDBJ databases">
        <title>Genomic Encyclopedia of Type Strains, Phase IV (KMG-IV): sequencing the most valuable type-strain genomes for metagenomic binning, comparative biology and taxonomic classification.</title>
        <authorList>
            <person name="Goeker M."/>
        </authorList>
    </citation>
    <scope>NUCLEOTIDE SEQUENCE [LARGE SCALE GENOMIC DNA]</scope>
    <source>
        <strain evidence="3 4">DSM 27471</strain>
    </source>
</reference>
<dbReference type="PANTHER" id="PTHR35869">
    <property type="entry name" value="OUTER-MEMBRANE LIPOPROTEIN CARRIER PROTEIN"/>
    <property type="match status" value="1"/>
</dbReference>
<gene>
    <name evidence="3" type="ORF">FHX64_001239</name>
</gene>
<organism evidence="3 4">
    <name type="scientific">Microbacter margulisiae</name>
    <dbReference type="NCBI Taxonomy" id="1350067"/>
    <lineage>
        <taxon>Bacteria</taxon>
        <taxon>Pseudomonadati</taxon>
        <taxon>Bacteroidota</taxon>
        <taxon>Bacteroidia</taxon>
        <taxon>Bacteroidales</taxon>
        <taxon>Porphyromonadaceae</taxon>
        <taxon>Microbacter</taxon>
    </lineage>
</organism>
<keyword evidence="4" id="KW-1185">Reference proteome</keyword>
<dbReference type="AlphaFoldDB" id="A0A7W5DQD8"/>
<dbReference type="InterPro" id="IPR004564">
    <property type="entry name" value="OM_lipoprot_carrier_LolA-like"/>
</dbReference>
<dbReference type="Pfam" id="PF03548">
    <property type="entry name" value="LolA"/>
    <property type="match status" value="1"/>
</dbReference>
<sequence length="214" mass="23945">MYKKLAILGVFVLTTFAMFGQQEPKAKAAFEKAVAIMKYSSVKMNFSTIIDMPTAKRKQTVTGTIWMKGAMFKLVMDGSVSYFDGKTEWVYQPDNNEVTIASVSGRDQQAMNPLAILSNYEGKAAKIIFDPNVRSTPATEVIDLFPANQAAAEFKIELRLNPQTHYPQSIIVFGRDGTHTYITIHSFQQLPALNNNTFVFDVKAYHGISVNDLR</sequence>
<evidence type="ECO:0000313" key="4">
    <source>
        <dbReference type="Proteomes" id="UP000544222"/>
    </source>
</evidence>
<dbReference type="Proteomes" id="UP000544222">
    <property type="component" value="Unassembled WGS sequence"/>
</dbReference>
<feature type="signal peptide" evidence="2">
    <location>
        <begin position="1"/>
        <end position="19"/>
    </location>
</feature>
<name>A0A7W5DQD8_9PORP</name>
<protein>
    <submittedName>
        <fullName evidence="3">Outer membrane lipoprotein-sorting protein</fullName>
    </submittedName>
</protein>
<dbReference type="Gene3D" id="2.50.20.10">
    <property type="entry name" value="Lipoprotein localisation LolA/LolB/LppX"/>
    <property type="match status" value="1"/>
</dbReference>
<dbReference type="PANTHER" id="PTHR35869:SF1">
    <property type="entry name" value="OUTER-MEMBRANE LIPOPROTEIN CARRIER PROTEIN"/>
    <property type="match status" value="1"/>
</dbReference>
<dbReference type="RefSeq" id="WP_183412888.1">
    <property type="nucleotide sequence ID" value="NZ_JACHYB010000001.1"/>
</dbReference>
<evidence type="ECO:0000256" key="2">
    <source>
        <dbReference type="SAM" id="SignalP"/>
    </source>
</evidence>
<feature type="chain" id="PRO_5030742154" evidence="2">
    <location>
        <begin position="20"/>
        <end position="214"/>
    </location>
</feature>
<keyword evidence="3" id="KW-0449">Lipoprotein</keyword>
<proteinExistence type="predicted"/>
<accession>A0A7W5DQD8</accession>
<evidence type="ECO:0000313" key="3">
    <source>
        <dbReference type="EMBL" id="MBB3187076.1"/>
    </source>
</evidence>
<comment type="caution">
    <text evidence="3">The sequence shown here is derived from an EMBL/GenBank/DDBJ whole genome shotgun (WGS) entry which is preliminary data.</text>
</comment>
<keyword evidence="1 2" id="KW-0732">Signal</keyword>
<evidence type="ECO:0000256" key="1">
    <source>
        <dbReference type="ARBA" id="ARBA00022729"/>
    </source>
</evidence>
<dbReference type="EMBL" id="JACHYB010000001">
    <property type="protein sequence ID" value="MBB3187076.1"/>
    <property type="molecule type" value="Genomic_DNA"/>
</dbReference>
<dbReference type="CDD" id="cd16325">
    <property type="entry name" value="LolA"/>
    <property type="match status" value="1"/>
</dbReference>